<comment type="similarity">
    <text evidence="4">Belongs to the CDIP1/LITAF family.</text>
</comment>
<dbReference type="GO" id="GO:0008270">
    <property type="term" value="F:zinc ion binding"/>
    <property type="evidence" value="ECO:0007669"/>
    <property type="project" value="TreeGrafter"/>
</dbReference>
<dbReference type="GO" id="GO:0098574">
    <property type="term" value="C:cytoplasmic side of lysosomal membrane"/>
    <property type="evidence" value="ECO:0007669"/>
    <property type="project" value="TreeGrafter"/>
</dbReference>
<dbReference type="InterPro" id="IPR006629">
    <property type="entry name" value="LITAF"/>
</dbReference>
<keyword evidence="7" id="KW-0472">Membrane</keyword>
<dbReference type="GO" id="GO:0005634">
    <property type="term" value="C:nucleus"/>
    <property type="evidence" value="ECO:0007669"/>
    <property type="project" value="TreeGrafter"/>
</dbReference>
<dbReference type="Proteomes" id="UP000694397">
    <property type="component" value="Chromosome 1"/>
</dbReference>
<dbReference type="GeneTree" id="ENSGT00940000155366"/>
<gene>
    <name evidence="9" type="primary">LOC108925560</name>
</gene>
<keyword evidence="5" id="KW-0479">Metal-binding</keyword>
<dbReference type="Pfam" id="PF10601">
    <property type="entry name" value="zf-LITAF-like"/>
    <property type="match status" value="1"/>
</dbReference>
<evidence type="ECO:0000259" key="8">
    <source>
        <dbReference type="PROSITE" id="PS51837"/>
    </source>
</evidence>
<dbReference type="OrthoDB" id="4713066at2759"/>
<reference evidence="9" key="2">
    <citation type="submission" date="2025-08" db="UniProtKB">
        <authorList>
            <consortium name="Ensembl"/>
        </authorList>
    </citation>
    <scope>IDENTIFICATION</scope>
</reference>
<dbReference type="Ensembl" id="ENSSFOT00015070808.1">
    <property type="protein sequence ID" value="ENSSFOP00015053791.1"/>
    <property type="gene ID" value="ENSSFOG00015027895.1"/>
</dbReference>
<dbReference type="PROSITE" id="PS51837">
    <property type="entry name" value="LITAF"/>
    <property type="match status" value="1"/>
</dbReference>
<accession>A0A8C9THL4</accession>
<evidence type="ECO:0000313" key="9">
    <source>
        <dbReference type="Ensembl" id="ENSSFOP00015053791.1"/>
    </source>
</evidence>
<comment type="subcellular location">
    <subcellularLocation>
        <location evidence="1">Endosome membrane</location>
        <topology evidence="1">Peripheral membrane protein</topology>
        <orientation evidence="1">Cytoplasmic side</orientation>
    </subcellularLocation>
    <subcellularLocation>
        <location evidence="2">Late endosome membrane</location>
    </subcellularLocation>
    <subcellularLocation>
        <location evidence="3">Lysosome membrane</location>
        <topology evidence="3">Peripheral membrane protein</topology>
        <orientation evidence="3">Cytoplasmic side</orientation>
    </subcellularLocation>
</comment>
<evidence type="ECO:0000256" key="5">
    <source>
        <dbReference type="ARBA" id="ARBA00022723"/>
    </source>
</evidence>
<reference evidence="9 10" key="1">
    <citation type="submission" date="2019-04" db="EMBL/GenBank/DDBJ databases">
        <authorList>
            <consortium name="Wellcome Sanger Institute Data Sharing"/>
        </authorList>
    </citation>
    <scope>NUCLEOTIDE SEQUENCE [LARGE SCALE GENOMIC DNA]</scope>
</reference>
<evidence type="ECO:0000256" key="6">
    <source>
        <dbReference type="ARBA" id="ARBA00022833"/>
    </source>
</evidence>
<dbReference type="GO" id="GO:0098560">
    <property type="term" value="C:cytoplasmic side of late endosome membrane"/>
    <property type="evidence" value="ECO:0007669"/>
    <property type="project" value="TreeGrafter"/>
</dbReference>
<sequence>FYLSHTASTVQIHSTDNAWRWGALIKINNNSCYYPHWVYIIINRLKKKKRKKQWRLRCCVTVASSVLSTPTRVSHSSAGRCVSQSSSGSSHATGLVCRISRRAGPSQGMYPPPNQYPGPPPGQVPVVTQVVMVGHLADAPGQAQCPHCQQTAITRTEHASGLLTWILCGTLGLFLCWPCCLIPFCVDSCKDVNHYCSNCNRLVYVHKRI</sequence>
<feature type="domain" description="LITAF" evidence="8">
    <location>
        <begin position="122"/>
        <end position="208"/>
    </location>
</feature>
<evidence type="ECO:0000256" key="7">
    <source>
        <dbReference type="ARBA" id="ARBA00023136"/>
    </source>
</evidence>
<dbReference type="PANTHER" id="PTHR23292">
    <property type="entry name" value="LIPOPOLYSACCHARIDE-INDUCED TUMOR NECROSIS FACTOR-ALPHA FACTOR"/>
    <property type="match status" value="1"/>
</dbReference>
<evidence type="ECO:0000256" key="3">
    <source>
        <dbReference type="ARBA" id="ARBA00004630"/>
    </source>
</evidence>
<keyword evidence="6" id="KW-0862">Zinc</keyword>
<evidence type="ECO:0000256" key="2">
    <source>
        <dbReference type="ARBA" id="ARBA00004414"/>
    </source>
</evidence>
<proteinExistence type="inferred from homology"/>
<reference evidence="9" key="3">
    <citation type="submission" date="2025-09" db="UniProtKB">
        <authorList>
            <consortium name="Ensembl"/>
        </authorList>
    </citation>
    <scope>IDENTIFICATION</scope>
</reference>
<keyword evidence="10" id="KW-1185">Reference proteome</keyword>
<evidence type="ECO:0000256" key="1">
    <source>
        <dbReference type="ARBA" id="ARBA00004125"/>
    </source>
</evidence>
<dbReference type="InterPro" id="IPR037519">
    <property type="entry name" value="LITAF_fam"/>
</dbReference>
<name>A0A8C9THL4_SCLFO</name>
<dbReference type="SMART" id="SM00714">
    <property type="entry name" value="LITAF"/>
    <property type="match status" value="1"/>
</dbReference>
<dbReference type="PANTHER" id="PTHR23292:SF45">
    <property type="entry name" value="LIPOPOLYSACCHARIDE-INDUCED TUMOR NECROSIS FACTOR-ALPHA FACTOR HOMOLOG"/>
    <property type="match status" value="1"/>
</dbReference>
<organism evidence="9 10">
    <name type="scientific">Scleropages formosus</name>
    <name type="common">Asian bonytongue</name>
    <name type="synonym">Osteoglossum formosum</name>
    <dbReference type="NCBI Taxonomy" id="113540"/>
    <lineage>
        <taxon>Eukaryota</taxon>
        <taxon>Metazoa</taxon>
        <taxon>Chordata</taxon>
        <taxon>Craniata</taxon>
        <taxon>Vertebrata</taxon>
        <taxon>Euteleostomi</taxon>
        <taxon>Actinopterygii</taxon>
        <taxon>Neopterygii</taxon>
        <taxon>Teleostei</taxon>
        <taxon>Osteoglossocephala</taxon>
        <taxon>Osteoglossomorpha</taxon>
        <taxon>Osteoglossiformes</taxon>
        <taxon>Osteoglossidae</taxon>
        <taxon>Scleropages</taxon>
    </lineage>
</organism>
<evidence type="ECO:0000256" key="4">
    <source>
        <dbReference type="ARBA" id="ARBA00005975"/>
    </source>
</evidence>
<dbReference type="AlphaFoldDB" id="A0A8C9THL4"/>
<protein>
    <submittedName>
        <fullName evidence="9">Si:ch211-202h22.8</fullName>
    </submittedName>
</protein>
<evidence type="ECO:0000313" key="10">
    <source>
        <dbReference type="Proteomes" id="UP000694397"/>
    </source>
</evidence>